<dbReference type="InterPro" id="IPR002347">
    <property type="entry name" value="SDR_fam"/>
</dbReference>
<dbReference type="Proteomes" id="UP000002009">
    <property type="component" value="Chromosome 3"/>
</dbReference>
<dbReference type="InterPro" id="IPR020843">
    <property type="entry name" value="ER"/>
</dbReference>
<dbReference type="eggNOG" id="KOG1196">
    <property type="taxonomic scope" value="Eukaryota"/>
</dbReference>
<dbReference type="InterPro" id="IPR013154">
    <property type="entry name" value="ADH-like_N"/>
</dbReference>
<dbReference type="CDD" id="cd08250">
    <property type="entry name" value="Mgc45594_like"/>
    <property type="match status" value="1"/>
</dbReference>
<keyword evidence="4" id="KW-1185">Reference proteome</keyword>
<keyword evidence="1" id="KW-0560">Oxidoreductase</keyword>
<evidence type="ECO:0000256" key="1">
    <source>
        <dbReference type="ARBA" id="ARBA00023002"/>
    </source>
</evidence>
<evidence type="ECO:0000313" key="4">
    <source>
        <dbReference type="Proteomes" id="UP000002009"/>
    </source>
</evidence>
<dbReference type="InParanoid" id="C1E0N2"/>
<dbReference type="PANTHER" id="PTHR43677:SF3">
    <property type="entry name" value="PROSTAGLANDIN REDUCTASE 3"/>
    <property type="match status" value="1"/>
</dbReference>
<dbReference type="EMBL" id="CP001324">
    <property type="protein sequence ID" value="ACO61586.1"/>
    <property type="molecule type" value="Genomic_DNA"/>
</dbReference>
<organism evidence="3 4">
    <name type="scientific">Micromonas commoda (strain RCC299 / NOUM17 / CCMP2709)</name>
    <name type="common">Picoplanktonic green alga</name>
    <dbReference type="NCBI Taxonomy" id="296587"/>
    <lineage>
        <taxon>Eukaryota</taxon>
        <taxon>Viridiplantae</taxon>
        <taxon>Chlorophyta</taxon>
        <taxon>Mamiellophyceae</taxon>
        <taxon>Mamiellales</taxon>
        <taxon>Mamiellaceae</taxon>
        <taxon>Micromonas</taxon>
    </lineage>
</organism>
<dbReference type="Gene3D" id="3.40.50.720">
    <property type="entry name" value="NAD(P)-binding Rossmann-like Domain"/>
    <property type="match status" value="2"/>
</dbReference>
<dbReference type="SUPFAM" id="SSF51735">
    <property type="entry name" value="NAD(P)-binding Rossmann-fold domains"/>
    <property type="match status" value="2"/>
</dbReference>
<dbReference type="STRING" id="296587.C1E0N2"/>
<dbReference type="FunFam" id="3.40.50.720:FF:000121">
    <property type="entry name" value="Prostaglandin reductase 2"/>
    <property type="match status" value="1"/>
</dbReference>
<evidence type="ECO:0000259" key="2">
    <source>
        <dbReference type="SMART" id="SM00829"/>
    </source>
</evidence>
<dbReference type="InterPro" id="IPR011032">
    <property type="entry name" value="GroES-like_sf"/>
</dbReference>
<dbReference type="PROSITE" id="PS00061">
    <property type="entry name" value="ADH_SHORT"/>
    <property type="match status" value="1"/>
</dbReference>
<dbReference type="SUPFAM" id="SSF50129">
    <property type="entry name" value="GroES-like"/>
    <property type="match status" value="1"/>
</dbReference>
<reference evidence="3 4" key="1">
    <citation type="journal article" date="2009" name="Science">
        <title>Green evolution and dynamic adaptations revealed by genomes of the marine picoeukaryotes Micromonas.</title>
        <authorList>
            <person name="Worden A.Z."/>
            <person name="Lee J.H."/>
            <person name="Mock T."/>
            <person name="Rouze P."/>
            <person name="Simmons M.P."/>
            <person name="Aerts A.L."/>
            <person name="Allen A.E."/>
            <person name="Cuvelier M.L."/>
            <person name="Derelle E."/>
            <person name="Everett M.V."/>
            <person name="Foulon E."/>
            <person name="Grimwood J."/>
            <person name="Gundlach H."/>
            <person name="Henrissat B."/>
            <person name="Napoli C."/>
            <person name="McDonald S.M."/>
            <person name="Parker M.S."/>
            <person name="Rombauts S."/>
            <person name="Salamov A."/>
            <person name="Von Dassow P."/>
            <person name="Badger J.H."/>
            <person name="Coutinho P.M."/>
            <person name="Demir E."/>
            <person name="Dubchak I."/>
            <person name="Gentemann C."/>
            <person name="Eikrem W."/>
            <person name="Gready J.E."/>
            <person name="John U."/>
            <person name="Lanier W."/>
            <person name="Lindquist E.A."/>
            <person name="Lucas S."/>
            <person name="Mayer K.F."/>
            <person name="Moreau H."/>
            <person name="Not F."/>
            <person name="Otillar R."/>
            <person name="Panaud O."/>
            <person name="Pangilinan J."/>
            <person name="Paulsen I."/>
            <person name="Piegu B."/>
            <person name="Poliakov A."/>
            <person name="Robbens S."/>
            <person name="Schmutz J."/>
            <person name="Toulza E."/>
            <person name="Wyss T."/>
            <person name="Zelensky A."/>
            <person name="Zhou K."/>
            <person name="Armbrust E.V."/>
            <person name="Bhattacharya D."/>
            <person name="Goodenough U.W."/>
            <person name="Van de Peer Y."/>
            <person name="Grigoriev I.V."/>
        </authorList>
    </citation>
    <scope>NUCLEOTIDE SEQUENCE [LARGE SCALE GENOMIC DNA]</scope>
    <source>
        <strain evidence="4">RCC299 / NOUM17</strain>
    </source>
</reference>
<dbReference type="InterPro" id="IPR051397">
    <property type="entry name" value="Zn-ADH-like_protein"/>
</dbReference>
<dbReference type="FunCoup" id="C1E0N2">
    <property type="interactions" value="948"/>
</dbReference>
<dbReference type="InterPro" id="IPR013149">
    <property type="entry name" value="ADH-like_C"/>
</dbReference>
<dbReference type="RefSeq" id="XP_002500328.1">
    <property type="nucleotide sequence ID" value="XM_002500282.1"/>
</dbReference>
<dbReference type="GO" id="GO:0005739">
    <property type="term" value="C:mitochondrion"/>
    <property type="evidence" value="ECO:0007669"/>
    <property type="project" value="TreeGrafter"/>
</dbReference>
<name>C1E0N2_MICCC</name>
<feature type="domain" description="Enoyl reductase (ER)" evidence="2">
    <location>
        <begin position="309"/>
        <end position="643"/>
    </location>
</feature>
<dbReference type="AlphaFoldDB" id="C1E0N2"/>
<dbReference type="OMA" id="GKHVDTY"/>
<evidence type="ECO:0000313" key="3">
    <source>
        <dbReference type="EMBL" id="ACO61586.1"/>
    </source>
</evidence>
<feature type="non-terminal residue" evidence="3">
    <location>
        <position position="644"/>
    </location>
</feature>
<dbReference type="InterPro" id="IPR020904">
    <property type="entry name" value="Sc_DH/Rdtase_CS"/>
</dbReference>
<accession>C1E0N2</accession>
<dbReference type="Pfam" id="PF00107">
    <property type="entry name" value="ADH_zinc_N"/>
    <property type="match status" value="1"/>
</dbReference>
<dbReference type="InterPro" id="IPR036291">
    <property type="entry name" value="NAD(P)-bd_dom_sf"/>
</dbReference>
<dbReference type="Gene3D" id="3.90.180.10">
    <property type="entry name" value="Medium-chain alcohol dehydrogenases, catalytic domain"/>
    <property type="match status" value="1"/>
</dbReference>
<dbReference type="PRINTS" id="PR00080">
    <property type="entry name" value="SDRFAMILY"/>
</dbReference>
<dbReference type="KEGG" id="mis:MICPUN_66596"/>
<sequence>MSMNGKSALVTGAGSGIGRGLCARLAREGASGITMVDLSDDGLAKTSALVSAANPKCVTRLISADVANAEDLERAFRGHVREFGDLHACFNNAGIGERANWRSVVDVNLNAVIQGTRLAVDAMRGKMGSAKTSSSDRVVVNVASAGGVFPMPQAPVYSATKAAVVLYTQSLAHLHKTHGVRVNALCPQFTDTALVQGQFQAIGEAGAKALLAQTGGELLTVEQVVDAAMELVRDETKAGAALAVMNRGDSSGGFVAYVPAPNPKFWKRIRTSSLVPGMGSDAVGRYPAPSSLPSTFRKVVVHLLSADFASATKIVDVPMPRPAAGEVLIERRYTGVNASDVNFSAGRYFGGAKQAASKLPFDAGFESVGVVAAVGSGVKLQPGQPVATLTYGGFSEYAVERAELVMPVPEASPRALVMLTSGLTASLALEMTGGIPLDDALRGGSAKGKPKTVLVTAAAGGTGQIAVQIAKLAGHRVVATCGGDAKAKMLTDLGVDRVINYRKEKVRDVLRREFKQGVDVVYESVGGEMFSDAMDALAPKGVCIIIGMMSQYTSGGSDAKSAWVPSNHPGLPEKLLWKSASLRGFFLPQYAAHFKRHLTGLFRLMQKGQLRGEIDPTRFAGLEAVNDAVAHLQGGKSIGKVVVD</sequence>
<dbReference type="PANTHER" id="PTHR43677">
    <property type="entry name" value="SHORT-CHAIN DEHYDROGENASE/REDUCTASE"/>
    <property type="match status" value="1"/>
</dbReference>
<protein>
    <recommendedName>
        <fullName evidence="2">Enoyl reductase (ER) domain-containing protein</fullName>
    </recommendedName>
</protein>
<dbReference type="OrthoDB" id="48317at2759"/>
<dbReference type="Pfam" id="PF00106">
    <property type="entry name" value="adh_short"/>
    <property type="match status" value="1"/>
</dbReference>
<gene>
    <name evidence="3" type="ORF">MICPUN_66596</name>
</gene>
<dbReference type="GO" id="GO:0016491">
    <property type="term" value="F:oxidoreductase activity"/>
    <property type="evidence" value="ECO:0007669"/>
    <property type="project" value="UniProtKB-KW"/>
</dbReference>
<proteinExistence type="predicted"/>
<dbReference type="GeneID" id="8241963"/>
<dbReference type="eggNOG" id="KOG4169">
    <property type="taxonomic scope" value="Eukaryota"/>
</dbReference>
<dbReference type="Pfam" id="PF08240">
    <property type="entry name" value="ADH_N"/>
    <property type="match status" value="1"/>
</dbReference>
<dbReference type="SMART" id="SM00829">
    <property type="entry name" value="PKS_ER"/>
    <property type="match status" value="1"/>
</dbReference>
<dbReference type="PRINTS" id="PR00081">
    <property type="entry name" value="GDHRDH"/>
</dbReference>